<evidence type="ECO:0000313" key="3">
    <source>
        <dbReference type="Proteomes" id="UP000183257"/>
    </source>
</evidence>
<feature type="transmembrane region" description="Helical" evidence="1">
    <location>
        <begin position="121"/>
        <end position="140"/>
    </location>
</feature>
<organism evidence="2 3">
    <name type="scientific">Cellulophaga fucicola</name>
    <dbReference type="NCBI Taxonomy" id="76595"/>
    <lineage>
        <taxon>Bacteria</taxon>
        <taxon>Pseudomonadati</taxon>
        <taxon>Bacteroidota</taxon>
        <taxon>Flavobacteriia</taxon>
        <taxon>Flavobacteriales</taxon>
        <taxon>Flavobacteriaceae</taxon>
        <taxon>Cellulophaga</taxon>
    </lineage>
</organism>
<accession>A0A1K1PJ06</accession>
<evidence type="ECO:0000256" key="1">
    <source>
        <dbReference type="SAM" id="Phobius"/>
    </source>
</evidence>
<keyword evidence="1" id="KW-1133">Transmembrane helix</keyword>
<keyword evidence="1" id="KW-0812">Transmembrane</keyword>
<keyword evidence="1" id="KW-0472">Membrane</keyword>
<dbReference type="Proteomes" id="UP000183257">
    <property type="component" value="Unassembled WGS sequence"/>
</dbReference>
<dbReference type="STRING" id="76595.SAMN05660313_01922"/>
<feature type="transmembrane region" description="Helical" evidence="1">
    <location>
        <begin position="64"/>
        <end position="82"/>
    </location>
</feature>
<feature type="transmembrane region" description="Helical" evidence="1">
    <location>
        <begin position="41"/>
        <end position="58"/>
    </location>
</feature>
<gene>
    <name evidence="2" type="ORF">SAMN05660313_01922</name>
</gene>
<name>A0A1K1PJ06_9FLAO</name>
<keyword evidence="3" id="KW-1185">Reference proteome</keyword>
<reference evidence="3" key="1">
    <citation type="submission" date="2016-11" db="EMBL/GenBank/DDBJ databases">
        <authorList>
            <person name="Varghese N."/>
            <person name="Submissions S."/>
        </authorList>
    </citation>
    <scope>NUCLEOTIDE SEQUENCE [LARGE SCALE GENOMIC DNA]</scope>
    <source>
        <strain evidence="3">DSM 24786</strain>
    </source>
</reference>
<feature type="transmembrane region" description="Helical" evidence="1">
    <location>
        <begin position="152"/>
        <end position="170"/>
    </location>
</feature>
<dbReference type="OrthoDB" id="1430040at2"/>
<proteinExistence type="predicted"/>
<protein>
    <submittedName>
        <fullName evidence="2">Uncharacterized protein</fullName>
    </submittedName>
</protein>
<dbReference type="AlphaFoldDB" id="A0A1K1PJ06"/>
<sequence>MEKDITNWQNLWKEEKSTPLDLSKLITHLNKVEKKGKLERIILLVAVPVTIIILATLLPILSNIYYLIAIVIISFGMIMILIQSYKSKYSLISNDAELNNHKYIKNLIHKLKQRMLTTSKYMWFYTFLLVLGINIGYIDVLQKFNVSITARIIIHVVFTVLMICVMYFSIEKRKKENNKGILPLIDFLENLN</sequence>
<evidence type="ECO:0000313" key="2">
    <source>
        <dbReference type="EMBL" id="SFW47604.1"/>
    </source>
</evidence>
<dbReference type="EMBL" id="FPIY01000002">
    <property type="protein sequence ID" value="SFW47604.1"/>
    <property type="molecule type" value="Genomic_DNA"/>
</dbReference>
<dbReference type="RefSeq" id="WP_072303552.1">
    <property type="nucleotide sequence ID" value="NZ_FPIY01000002.1"/>
</dbReference>